<feature type="domain" description="Resolvase/invertase-type recombinase catalytic" evidence="1">
    <location>
        <begin position="3"/>
        <end position="40"/>
    </location>
</feature>
<evidence type="ECO:0000313" key="2">
    <source>
        <dbReference type="EMBL" id="SHE56272.1"/>
    </source>
</evidence>
<reference evidence="2 3" key="1">
    <citation type="submission" date="2016-11" db="EMBL/GenBank/DDBJ databases">
        <authorList>
            <person name="Jaros S."/>
            <person name="Januszkiewicz K."/>
            <person name="Wedrychowicz H."/>
        </authorList>
    </citation>
    <scope>NUCLEOTIDE SEQUENCE [LARGE SCALE GENOMIC DNA]</scope>
    <source>
        <strain evidence="2 3">DSM 10502</strain>
    </source>
</reference>
<dbReference type="InterPro" id="IPR036162">
    <property type="entry name" value="Resolvase-like_N_sf"/>
</dbReference>
<dbReference type="Gene3D" id="3.40.50.1390">
    <property type="entry name" value="Resolvase, N-terminal catalytic domain"/>
    <property type="match status" value="1"/>
</dbReference>
<dbReference type="EMBL" id="FQUG01000003">
    <property type="protein sequence ID" value="SHE56272.1"/>
    <property type="molecule type" value="Genomic_DNA"/>
</dbReference>
<evidence type="ECO:0000259" key="1">
    <source>
        <dbReference type="PROSITE" id="PS51736"/>
    </source>
</evidence>
<dbReference type="GO" id="GO:0000150">
    <property type="term" value="F:DNA strand exchange activity"/>
    <property type="evidence" value="ECO:0007669"/>
    <property type="project" value="InterPro"/>
</dbReference>
<dbReference type="InterPro" id="IPR006119">
    <property type="entry name" value="Resolv_N"/>
</dbReference>
<accession>A0A1M4UHK6</accession>
<dbReference type="PROSITE" id="PS51736">
    <property type="entry name" value="RECOMBINASES_3"/>
    <property type="match status" value="1"/>
</dbReference>
<protein>
    <recommendedName>
        <fullName evidence="1">Resolvase/invertase-type recombinase catalytic domain-containing protein</fullName>
    </recommendedName>
</protein>
<keyword evidence="3" id="KW-1185">Reference proteome</keyword>
<dbReference type="SUPFAM" id="SSF53041">
    <property type="entry name" value="Resolvase-like"/>
    <property type="match status" value="1"/>
</dbReference>
<gene>
    <name evidence="2" type="ORF">SAMN02745190_00665</name>
</gene>
<dbReference type="STRING" id="1123243.SAMN02745190_00665"/>
<organism evidence="2 3">
    <name type="scientific">Schwartzia succinivorans DSM 10502</name>
    <dbReference type="NCBI Taxonomy" id="1123243"/>
    <lineage>
        <taxon>Bacteria</taxon>
        <taxon>Bacillati</taxon>
        <taxon>Bacillota</taxon>
        <taxon>Negativicutes</taxon>
        <taxon>Selenomonadales</taxon>
        <taxon>Selenomonadaceae</taxon>
        <taxon>Schwartzia</taxon>
    </lineage>
</organism>
<sequence>MVKIYGYARISRKEQSIDRQIRNITVACPDVHIVQAAYFL</sequence>
<dbReference type="GO" id="GO:0003677">
    <property type="term" value="F:DNA binding"/>
    <property type="evidence" value="ECO:0007669"/>
    <property type="project" value="InterPro"/>
</dbReference>
<dbReference type="Proteomes" id="UP000184404">
    <property type="component" value="Unassembled WGS sequence"/>
</dbReference>
<proteinExistence type="predicted"/>
<name>A0A1M4UHK6_9FIRM</name>
<evidence type="ECO:0000313" key="3">
    <source>
        <dbReference type="Proteomes" id="UP000184404"/>
    </source>
</evidence>
<dbReference type="AlphaFoldDB" id="A0A1M4UHK6"/>